<evidence type="ECO:0000256" key="1">
    <source>
        <dbReference type="SAM" id="SignalP"/>
    </source>
</evidence>
<dbReference type="Proteomes" id="UP000503447">
    <property type="component" value="Chromosome"/>
</dbReference>
<proteinExistence type="predicted"/>
<dbReference type="Pfam" id="PF01244">
    <property type="entry name" value="Peptidase_M19"/>
    <property type="match status" value="1"/>
</dbReference>
<dbReference type="GO" id="GO:0006508">
    <property type="term" value="P:proteolysis"/>
    <property type="evidence" value="ECO:0007669"/>
    <property type="project" value="InterPro"/>
</dbReference>
<dbReference type="PROSITE" id="PS00869">
    <property type="entry name" value="RENAL_DIPEPTIDASE_1"/>
    <property type="match status" value="1"/>
</dbReference>
<dbReference type="SUPFAM" id="SSF51556">
    <property type="entry name" value="Metallo-dependent hydrolases"/>
    <property type="match status" value="1"/>
</dbReference>
<organism evidence="2 3">
    <name type="scientific">Frigoriglobus tundricola</name>
    <dbReference type="NCBI Taxonomy" id="2774151"/>
    <lineage>
        <taxon>Bacteria</taxon>
        <taxon>Pseudomonadati</taxon>
        <taxon>Planctomycetota</taxon>
        <taxon>Planctomycetia</taxon>
        <taxon>Gemmatales</taxon>
        <taxon>Gemmataceae</taxon>
        <taxon>Frigoriglobus</taxon>
    </lineage>
</organism>
<accession>A0A6M5YZU4</accession>
<feature type="chain" id="PRO_5026770867" evidence="1">
    <location>
        <begin position="20"/>
        <end position="422"/>
    </location>
</feature>
<protein>
    <submittedName>
        <fullName evidence="2">Zn-dependent dipeptidase-like protein</fullName>
    </submittedName>
</protein>
<dbReference type="GO" id="GO:0070573">
    <property type="term" value="F:metallodipeptidase activity"/>
    <property type="evidence" value="ECO:0007669"/>
    <property type="project" value="InterPro"/>
</dbReference>
<dbReference type="InterPro" id="IPR000180">
    <property type="entry name" value="Dipep_AS"/>
</dbReference>
<dbReference type="PROSITE" id="PS51365">
    <property type="entry name" value="RENAL_DIPEPTIDASE_2"/>
    <property type="match status" value="1"/>
</dbReference>
<evidence type="ECO:0000313" key="2">
    <source>
        <dbReference type="EMBL" id="QJW99657.1"/>
    </source>
</evidence>
<dbReference type="KEGG" id="ftj:FTUN_7276"/>
<evidence type="ECO:0000313" key="3">
    <source>
        <dbReference type="Proteomes" id="UP000503447"/>
    </source>
</evidence>
<dbReference type="AlphaFoldDB" id="A0A6M5YZU4"/>
<reference evidence="3" key="1">
    <citation type="submission" date="2020-05" db="EMBL/GenBank/DDBJ databases">
        <title>Frigoriglobus tundricola gen. nov., sp. nov., a psychrotolerant cellulolytic planctomycete of the family Gemmataceae with two divergent copies of 16S rRNA gene.</title>
        <authorList>
            <person name="Kulichevskaya I.S."/>
            <person name="Ivanova A.A."/>
            <person name="Naumoff D.G."/>
            <person name="Beletsky A.V."/>
            <person name="Rijpstra W.I.C."/>
            <person name="Sinninghe Damste J.S."/>
            <person name="Mardanov A.V."/>
            <person name="Ravin N.V."/>
            <person name="Dedysh S.N."/>
        </authorList>
    </citation>
    <scope>NUCLEOTIDE SEQUENCE [LARGE SCALE GENOMIC DNA]</scope>
    <source>
        <strain evidence="3">PL17</strain>
    </source>
</reference>
<sequence length="422" mass="46358">MRYPVLVSLVLCALAVGSAAEPPTGGAPKTIVVSEKALAIHREALLIDGHNDLPWALRETDGPGFTSVDLNKPQKRFHTDIARLKKGNLGAQFWSAYVPVDYARKGTAVKVTLEQIDVVHELARRYPDAFEMAYSTEDILRVRKGGKIASLIGIEGGQAIDNSLALLRCYYKLGVRYMTLTHSESLDWADSCSDEPRANGLTPFGVSVVHEMNRLGMLVDLSHVSPDTMRAALKATKAPVIFSHSSARGVADHVRNVPDDVLKLVKENRGVVMVNFFSGFVNPDGARAMKLMFEKGRELKKQFPNDDAKYRDAFRAWAKENDYPAGDVGQIVDHIDHIVKVAGTDHVGIGSDFDGVPKLPKQMDDVSCYPLLTQIMLDRGYTKEQIHKVLGGNLMRVFADAEKVSRDWTAPAAADRAPGARP</sequence>
<dbReference type="InterPro" id="IPR008257">
    <property type="entry name" value="Pept_M19"/>
</dbReference>
<gene>
    <name evidence="2" type="ORF">FTUN_7276</name>
</gene>
<name>A0A6M5YZU4_9BACT</name>
<dbReference type="CDD" id="cd01301">
    <property type="entry name" value="rDP_like"/>
    <property type="match status" value="1"/>
</dbReference>
<feature type="signal peptide" evidence="1">
    <location>
        <begin position="1"/>
        <end position="19"/>
    </location>
</feature>
<keyword evidence="1" id="KW-0732">Signal</keyword>
<dbReference type="EMBL" id="CP053452">
    <property type="protein sequence ID" value="QJW99657.1"/>
    <property type="molecule type" value="Genomic_DNA"/>
</dbReference>
<dbReference type="InterPro" id="IPR032466">
    <property type="entry name" value="Metal_Hydrolase"/>
</dbReference>
<dbReference type="PANTHER" id="PTHR10443">
    <property type="entry name" value="MICROSOMAL DIPEPTIDASE"/>
    <property type="match status" value="1"/>
</dbReference>
<dbReference type="RefSeq" id="WP_171474583.1">
    <property type="nucleotide sequence ID" value="NZ_CP053452.2"/>
</dbReference>
<dbReference type="Gene3D" id="3.20.20.140">
    <property type="entry name" value="Metal-dependent hydrolases"/>
    <property type="match status" value="1"/>
</dbReference>
<dbReference type="PANTHER" id="PTHR10443:SF12">
    <property type="entry name" value="DIPEPTIDASE"/>
    <property type="match status" value="1"/>
</dbReference>
<keyword evidence="3" id="KW-1185">Reference proteome</keyword>